<name>A0A291GGJ2_9RHOB</name>
<accession>A0A291GGJ2</accession>
<reference evidence="1 2" key="1">
    <citation type="submission" date="2017-06" db="EMBL/GenBank/DDBJ databases">
        <title>Celeribacter sp. TSPH2 complete genome sequence.</title>
        <authorList>
            <person name="Woo J.-H."/>
            <person name="Kim H.-S."/>
        </authorList>
    </citation>
    <scope>NUCLEOTIDE SEQUENCE [LARGE SCALE GENOMIC DNA]</scope>
    <source>
        <strain evidence="1 2">TSPH2</strain>
    </source>
</reference>
<organism evidence="1 2">
    <name type="scientific">Celeribacter ethanolicus</name>
    <dbReference type="NCBI Taxonomy" id="1758178"/>
    <lineage>
        <taxon>Bacteria</taxon>
        <taxon>Pseudomonadati</taxon>
        <taxon>Pseudomonadota</taxon>
        <taxon>Alphaproteobacteria</taxon>
        <taxon>Rhodobacterales</taxon>
        <taxon>Roseobacteraceae</taxon>
        <taxon>Celeribacter</taxon>
    </lineage>
</organism>
<dbReference type="EMBL" id="CP022196">
    <property type="protein sequence ID" value="ATG49301.1"/>
    <property type="molecule type" value="Genomic_DNA"/>
</dbReference>
<dbReference type="Proteomes" id="UP000217935">
    <property type="component" value="Chromosome"/>
</dbReference>
<dbReference type="OrthoDB" id="4399984at2"/>
<dbReference type="KEGG" id="ceh:CEW89_17990"/>
<evidence type="ECO:0000313" key="2">
    <source>
        <dbReference type="Proteomes" id="UP000217935"/>
    </source>
</evidence>
<gene>
    <name evidence="1" type="ORF">CEW89_17990</name>
</gene>
<dbReference type="AlphaFoldDB" id="A0A291GGJ2"/>
<keyword evidence="2" id="KW-1185">Reference proteome</keyword>
<proteinExistence type="predicted"/>
<dbReference type="RefSeq" id="WP_096806839.1">
    <property type="nucleotide sequence ID" value="NZ_CP022196.1"/>
</dbReference>
<evidence type="ECO:0008006" key="3">
    <source>
        <dbReference type="Google" id="ProtNLM"/>
    </source>
</evidence>
<dbReference type="STRING" id="1758178.GCA_001550095_03105"/>
<dbReference type="InterPro" id="IPR025368">
    <property type="entry name" value="DUF4272"/>
</dbReference>
<protein>
    <recommendedName>
        <fullName evidence="3">DUF4272 domain-containing protein</fullName>
    </recommendedName>
</protein>
<evidence type="ECO:0000313" key="1">
    <source>
        <dbReference type="EMBL" id="ATG49301.1"/>
    </source>
</evidence>
<dbReference type="Pfam" id="PF14094">
    <property type="entry name" value="DUF4272"/>
    <property type="match status" value="1"/>
</dbReference>
<sequence length="224" mass="25332">MKLFGRMFGEKKDAAELRKERAIAQLTDEAVPTNAFLPPHMAVGEDIRRSEEEVVTRLLGAMIAAVKGETRDDTLIAQVIAQYGAAECFTPEERAFIDDPAPSEETCVQFAWRYEGVYVLMWALGFFDTLPYPTDIVHVPDMGGLMSRLGREGMIREARLRPQNEILDAAELTYRYNWAATNARMNNRPAPSNLDGGVVYERHYAFNWLVGYGKQSWDEISTDT</sequence>